<evidence type="ECO:0000313" key="2">
    <source>
        <dbReference type="Proteomes" id="UP000249819"/>
    </source>
</evidence>
<reference evidence="1 2" key="1">
    <citation type="submission" date="2018-06" db="EMBL/GenBank/DDBJ databases">
        <title>Genomic Encyclopedia of Archaeal and Bacterial Type Strains, Phase II (KMG-II): from individual species to whole genera.</title>
        <authorList>
            <person name="Goeker M."/>
        </authorList>
    </citation>
    <scope>NUCLEOTIDE SEQUENCE [LARGE SCALE GENOMIC DNA]</scope>
    <source>
        <strain evidence="1 2">DSM 29821</strain>
    </source>
</reference>
<accession>A0A327W1N1</accession>
<proteinExistence type="predicted"/>
<gene>
    <name evidence="1" type="ORF">CLV59_10396</name>
</gene>
<sequence>MNITTISFHLRKRFNNRILKEKTYNTYAEAAEKCKRSLYEDNAIVQLLADKAKDNSFTKPSAKPLNPGCLALADVISRQLIQHPAKPITVLDFGGGNGDYYYNTRRIIDKKILLKWVVVETPAMAKMLQPYQTQELFFTDTIDKAMALFQNNLDILFTSGTLQVMPEPYKTIEMLCNTNSNYMVFHRQSLSLEDFDIISIQTSLLSWHGSTKLPDNFKEKIIKYPYTSIQRTKFEDQLKNTNYQLLYTFDEATGVKRVNSYNVQGTSYIYKRS</sequence>
<keyword evidence="2" id="KW-1185">Reference proteome</keyword>
<dbReference type="InterPro" id="IPR027612">
    <property type="entry name" value="Put_MTase_LIC12133"/>
</dbReference>
<dbReference type="GO" id="GO:0032259">
    <property type="term" value="P:methylation"/>
    <property type="evidence" value="ECO:0007669"/>
    <property type="project" value="UniProtKB-KW"/>
</dbReference>
<name>A0A327W1N1_9BACT</name>
<dbReference type="EMBL" id="QLMA01000003">
    <property type="protein sequence ID" value="RAJ83139.1"/>
    <property type="molecule type" value="Genomic_DNA"/>
</dbReference>
<keyword evidence="1" id="KW-0808">Transferase</keyword>
<protein>
    <submittedName>
        <fullName evidence="1">Putative methyltransferase (TIGR04325 family)</fullName>
    </submittedName>
</protein>
<dbReference type="NCBIfam" id="TIGR04325">
    <property type="entry name" value="MTase_LIC12133"/>
    <property type="match status" value="1"/>
</dbReference>
<dbReference type="Proteomes" id="UP000249819">
    <property type="component" value="Unassembled WGS sequence"/>
</dbReference>
<organism evidence="1 2">
    <name type="scientific">Chitinophaga dinghuensis</name>
    <dbReference type="NCBI Taxonomy" id="1539050"/>
    <lineage>
        <taxon>Bacteria</taxon>
        <taxon>Pseudomonadati</taxon>
        <taxon>Bacteroidota</taxon>
        <taxon>Chitinophagia</taxon>
        <taxon>Chitinophagales</taxon>
        <taxon>Chitinophagaceae</taxon>
        <taxon>Chitinophaga</taxon>
    </lineage>
</organism>
<comment type="caution">
    <text evidence="1">The sequence shown here is derived from an EMBL/GenBank/DDBJ whole genome shotgun (WGS) entry which is preliminary data.</text>
</comment>
<dbReference type="AlphaFoldDB" id="A0A327W1N1"/>
<evidence type="ECO:0000313" key="1">
    <source>
        <dbReference type="EMBL" id="RAJ83139.1"/>
    </source>
</evidence>
<dbReference type="OrthoDB" id="118271at2"/>
<keyword evidence="1" id="KW-0489">Methyltransferase</keyword>
<dbReference type="GO" id="GO:0008168">
    <property type="term" value="F:methyltransferase activity"/>
    <property type="evidence" value="ECO:0007669"/>
    <property type="project" value="UniProtKB-KW"/>
</dbReference>